<dbReference type="InterPro" id="IPR009846">
    <property type="entry name" value="SF3b5/RDS3-10"/>
</dbReference>
<gene>
    <name evidence="1" type="ORF">P154DRAFT_579786</name>
</gene>
<reference evidence="1" key="1">
    <citation type="journal article" date="2020" name="Stud. Mycol.">
        <title>101 Dothideomycetes genomes: a test case for predicting lifestyles and emergence of pathogens.</title>
        <authorList>
            <person name="Haridas S."/>
            <person name="Albert R."/>
            <person name="Binder M."/>
            <person name="Bloem J."/>
            <person name="Labutti K."/>
            <person name="Salamov A."/>
            <person name="Andreopoulos B."/>
            <person name="Baker S."/>
            <person name="Barry K."/>
            <person name="Bills G."/>
            <person name="Bluhm B."/>
            <person name="Cannon C."/>
            <person name="Castanera R."/>
            <person name="Culley D."/>
            <person name="Daum C."/>
            <person name="Ezra D."/>
            <person name="Gonzalez J."/>
            <person name="Henrissat B."/>
            <person name="Kuo A."/>
            <person name="Liang C."/>
            <person name="Lipzen A."/>
            <person name="Lutzoni F."/>
            <person name="Magnuson J."/>
            <person name="Mondo S."/>
            <person name="Nolan M."/>
            <person name="Ohm R."/>
            <person name="Pangilinan J."/>
            <person name="Park H.-J."/>
            <person name="Ramirez L."/>
            <person name="Alfaro M."/>
            <person name="Sun H."/>
            <person name="Tritt A."/>
            <person name="Yoshinaga Y."/>
            <person name="Zwiers L.-H."/>
            <person name="Turgeon B."/>
            <person name="Goodwin S."/>
            <person name="Spatafora J."/>
            <person name="Crous P."/>
            <person name="Grigoriev I."/>
        </authorList>
    </citation>
    <scope>NUCLEOTIDE SEQUENCE</scope>
    <source>
        <strain evidence="1">CBS 123094</strain>
    </source>
</reference>
<sequence>MADKLRATQQLEALQARHVGTGHADTTKFEWQSNVARDQYSNFVGHPATLQYMSIGVGMPRALMRNQQIDKMIQPMQPPKCIVY</sequence>
<proteinExistence type="predicted"/>
<protein>
    <submittedName>
        <fullName evidence="1">Splicing factor 3B subunit 5/RDS3 complex subunit 10</fullName>
    </submittedName>
</protein>
<dbReference type="EMBL" id="ML977624">
    <property type="protein sequence ID" value="KAF1996533.1"/>
    <property type="molecule type" value="Genomic_DNA"/>
</dbReference>
<dbReference type="OrthoDB" id="274726at2759"/>
<dbReference type="GO" id="GO:0005686">
    <property type="term" value="C:U2 snRNP"/>
    <property type="evidence" value="ECO:0007669"/>
    <property type="project" value="TreeGrafter"/>
</dbReference>
<dbReference type="Pfam" id="PF07189">
    <property type="entry name" value="SF3b10"/>
    <property type="match status" value="1"/>
</dbReference>
<accession>A0A6A5W3U5</accession>
<keyword evidence="2" id="KW-1185">Reference proteome</keyword>
<dbReference type="GO" id="GO:0071011">
    <property type="term" value="C:precatalytic spliceosome"/>
    <property type="evidence" value="ECO:0007669"/>
    <property type="project" value="TreeGrafter"/>
</dbReference>
<evidence type="ECO:0000313" key="2">
    <source>
        <dbReference type="Proteomes" id="UP000799779"/>
    </source>
</evidence>
<name>A0A6A5W3U5_9PLEO</name>
<dbReference type="GO" id="GO:0000398">
    <property type="term" value="P:mRNA splicing, via spliceosome"/>
    <property type="evidence" value="ECO:0007669"/>
    <property type="project" value="TreeGrafter"/>
</dbReference>
<evidence type="ECO:0000313" key="1">
    <source>
        <dbReference type="EMBL" id="KAF1996533.1"/>
    </source>
</evidence>
<dbReference type="Proteomes" id="UP000799779">
    <property type="component" value="Unassembled WGS sequence"/>
</dbReference>
<dbReference type="PANTHER" id="PTHR20978:SF0">
    <property type="entry name" value="SPLICING FACTOR 3B SUBUNIT 5"/>
    <property type="match status" value="1"/>
</dbReference>
<organism evidence="1 2">
    <name type="scientific">Amniculicola lignicola CBS 123094</name>
    <dbReference type="NCBI Taxonomy" id="1392246"/>
    <lineage>
        <taxon>Eukaryota</taxon>
        <taxon>Fungi</taxon>
        <taxon>Dikarya</taxon>
        <taxon>Ascomycota</taxon>
        <taxon>Pezizomycotina</taxon>
        <taxon>Dothideomycetes</taxon>
        <taxon>Pleosporomycetidae</taxon>
        <taxon>Pleosporales</taxon>
        <taxon>Amniculicolaceae</taxon>
        <taxon>Amniculicola</taxon>
    </lineage>
</organism>
<dbReference type="PANTHER" id="PTHR20978">
    <property type="entry name" value="SPLICING FACTOR 3B SUBUNIT 5"/>
    <property type="match status" value="1"/>
</dbReference>
<dbReference type="AlphaFoldDB" id="A0A6A5W3U5"/>